<dbReference type="GO" id="GO:0046872">
    <property type="term" value="F:metal ion binding"/>
    <property type="evidence" value="ECO:0007669"/>
    <property type="project" value="UniProtKB-KW"/>
</dbReference>
<dbReference type="RefSeq" id="WP_188418010.1">
    <property type="nucleotide sequence ID" value="NZ_BMDO01000009.1"/>
</dbReference>
<keyword evidence="5" id="KW-1185">Reference proteome</keyword>
<evidence type="ECO:0000256" key="2">
    <source>
        <dbReference type="ARBA" id="ARBA00022723"/>
    </source>
</evidence>
<keyword evidence="2 3" id="KW-0479">Metal-binding</keyword>
<reference evidence="4" key="2">
    <citation type="submission" date="2020-09" db="EMBL/GenBank/DDBJ databases">
        <authorList>
            <person name="Sun Q."/>
            <person name="Sedlacek I."/>
        </authorList>
    </citation>
    <scope>NUCLEOTIDE SEQUENCE</scope>
    <source>
        <strain evidence="4">CCM 8711</strain>
    </source>
</reference>
<feature type="binding site" evidence="3">
    <location>
        <position position="137"/>
    </location>
    <ligand>
        <name>a divalent metal cation</name>
        <dbReference type="ChEBI" id="CHEBI:60240"/>
    </ligand>
</feature>
<sequence>MQGLTILKHQYRMIRSSREVVLNFAALHLSPQLQAPVAEFTGKSVAYLLVHNANVYIHWLANFAMQLNVTYFEADEFWNVESIKALYDNVDQLVDGFLNTYEERLDTIVNGTTISGRTAQSTPLELFTHVITHEFHHKGQILSMFRLLGHEPPDADVIRF</sequence>
<dbReference type="Proteomes" id="UP000662074">
    <property type="component" value="Unassembled WGS sequence"/>
</dbReference>
<dbReference type="InterPro" id="IPR034660">
    <property type="entry name" value="DinB/YfiT-like"/>
</dbReference>
<comment type="similarity">
    <text evidence="1">Belongs to the DinB family.</text>
</comment>
<evidence type="ECO:0000256" key="3">
    <source>
        <dbReference type="PIRSR" id="PIRSR607837-1"/>
    </source>
</evidence>
<reference evidence="4" key="1">
    <citation type="journal article" date="2014" name="Int. J. Syst. Evol. Microbiol.">
        <title>Complete genome sequence of Corynebacterium casei LMG S-19264T (=DSM 44701T), isolated from a smear-ripened cheese.</title>
        <authorList>
            <consortium name="US DOE Joint Genome Institute (JGI-PGF)"/>
            <person name="Walter F."/>
            <person name="Albersmeier A."/>
            <person name="Kalinowski J."/>
            <person name="Ruckert C."/>
        </authorList>
    </citation>
    <scope>NUCLEOTIDE SEQUENCE</scope>
    <source>
        <strain evidence="4">CCM 8711</strain>
    </source>
</reference>
<dbReference type="InterPro" id="IPR007837">
    <property type="entry name" value="DinB"/>
</dbReference>
<gene>
    <name evidence="4" type="ORF">GCM10011425_31140</name>
</gene>
<protein>
    <submittedName>
        <fullName evidence="4">DNA damage-inducible protein DinB</fullName>
    </submittedName>
</protein>
<name>A0A917JC84_9SPHI</name>
<evidence type="ECO:0000313" key="5">
    <source>
        <dbReference type="Proteomes" id="UP000662074"/>
    </source>
</evidence>
<comment type="caution">
    <text evidence="4">The sequence shown here is derived from an EMBL/GenBank/DDBJ whole genome shotgun (WGS) entry which is preliminary data.</text>
</comment>
<accession>A0A917JC84</accession>
<dbReference type="AlphaFoldDB" id="A0A917JC84"/>
<feature type="binding site" evidence="3">
    <location>
        <position position="51"/>
    </location>
    <ligand>
        <name>a divalent metal cation</name>
        <dbReference type="ChEBI" id="CHEBI:60240"/>
    </ligand>
</feature>
<dbReference type="SUPFAM" id="SSF109854">
    <property type="entry name" value="DinB/YfiT-like putative metalloenzymes"/>
    <property type="match status" value="1"/>
</dbReference>
<feature type="binding site" evidence="3">
    <location>
        <position position="133"/>
    </location>
    <ligand>
        <name>a divalent metal cation</name>
        <dbReference type="ChEBI" id="CHEBI:60240"/>
    </ligand>
</feature>
<dbReference type="EMBL" id="BMDO01000009">
    <property type="protein sequence ID" value="GGI51902.1"/>
    <property type="molecule type" value="Genomic_DNA"/>
</dbReference>
<dbReference type="PANTHER" id="PTHR37302:SF3">
    <property type="entry name" value="DAMAGE-INDUCIBLE PROTEIN DINB"/>
    <property type="match status" value="1"/>
</dbReference>
<dbReference type="Gene3D" id="1.20.120.450">
    <property type="entry name" value="dinb family like domain"/>
    <property type="match status" value="1"/>
</dbReference>
<evidence type="ECO:0000256" key="1">
    <source>
        <dbReference type="ARBA" id="ARBA00008635"/>
    </source>
</evidence>
<proteinExistence type="inferred from homology"/>
<dbReference type="PANTHER" id="PTHR37302">
    <property type="entry name" value="SLR1116 PROTEIN"/>
    <property type="match status" value="1"/>
</dbReference>
<organism evidence="4 5">
    <name type="scientific">Mucilaginibacter galii</name>
    <dbReference type="NCBI Taxonomy" id="2005073"/>
    <lineage>
        <taxon>Bacteria</taxon>
        <taxon>Pseudomonadati</taxon>
        <taxon>Bacteroidota</taxon>
        <taxon>Sphingobacteriia</taxon>
        <taxon>Sphingobacteriales</taxon>
        <taxon>Sphingobacteriaceae</taxon>
        <taxon>Mucilaginibacter</taxon>
    </lineage>
</organism>
<evidence type="ECO:0000313" key="4">
    <source>
        <dbReference type="EMBL" id="GGI51902.1"/>
    </source>
</evidence>
<dbReference type="Pfam" id="PF05163">
    <property type="entry name" value="DinB"/>
    <property type="match status" value="1"/>
</dbReference>